<reference evidence="1 2" key="1">
    <citation type="submission" date="2017-02" db="EMBL/GenBank/DDBJ databases">
        <title>The new phylogeny of genus Mycobacterium.</title>
        <authorList>
            <person name="Tortoli E."/>
            <person name="Trovato A."/>
            <person name="Cirillo D.M."/>
        </authorList>
    </citation>
    <scope>NUCLEOTIDE SEQUENCE [LARGE SCALE GENOMIC DNA]</scope>
    <source>
        <strain evidence="1 2">RW6</strain>
    </source>
</reference>
<dbReference type="STRING" id="1927124.BST13_24420"/>
<evidence type="ECO:0000313" key="2">
    <source>
        <dbReference type="Proteomes" id="UP000192448"/>
    </source>
</evidence>
<dbReference type="Proteomes" id="UP000192448">
    <property type="component" value="Unassembled WGS sequence"/>
</dbReference>
<proteinExistence type="predicted"/>
<evidence type="ECO:0000313" key="1">
    <source>
        <dbReference type="EMBL" id="ORA31738.1"/>
    </source>
</evidence>
<dbReference type="AlphaFoldDB" id="A0A1X0APD8"/>
<dbReference type="EMBL" id="MVHF01000029">
    <property type="protein sequence ID" value="ORA31738.1"/>
    <property type="molecule type" value="Genomic_DNA"/>
</dbReference>
<keyword evidence="2" id="KW-1185">Reference proteome</keyword>
<name>A0A1X0APD8_9MYCO</name>
<gene>
    <name evidence="1" type="ORF">BST13_24420</name>
</gene>
<comment type="caution">
    <text evidence="1">The sequence shown here is derived from an EMBL/GenBank/DDBJ whole genome shotgun (WGS) entry which is preliminary data.</text>
</comment>
<protein>
    <recommendedName>
        <fullName evidence="3">ESX-1 secretion-associated protein</fullName>
    </recommendedName>
</protein>
<evidence type="ECO:0008006" key="3">
    <source>
        <dbReference type="Google" id="ProtNLM"/>
    </source>
</evidence>
<dbReference type="RefSeq" id="WP_083166586.1">
    <property type="nucleotide sequence ID" value="NZ_MVHF01000029.1"/>
</dbReference>
<accession>A0A1X0APD8</accession>
<organism evidence="1 2">
    <name type="scientific">Mycobacterium aquaticum</name>
    <dbReference type="NCBI Taxonomy" id="1927124"/>
    <lineage>
        <taxon>Bacteria</taxon>
        <taxon>Bacillati</taxon>
        <taxon>Actinomycetota</taxon>
        <taxon>Actinomycetes</taxon>
        <taxon>Mycobacteriales</taxon>
        <taxon>Mycobacteriaceae</taxon>
        <taxon>Mycobacterium</taxon>
    </lineage>
</organism>
<sequence length="96" mass="9335">MFADTALIHALGSAYSSHAADLTAAAALLRCADTPASALGPVGADFLAALRMALADHSAAITALGAGVRTAAASAAGTAADFDAAGRRAADLLPWV</sequence>